<dbReference type="AlphaFoldDB" id="A0ABD0JW14"/>
<accession>A0ABD0JW14</accession>
<proteinExistence type="predicted"/>
<dbReference type="EMBL" id="JACVVK020000317">
    <property type="protein sequence ID" value="KAK7478768.1"/>
    <property type="molecule type" value="Genomic_DNA"/>
</dbReference>
<reference evidence="2 3" key="1">
    <citation type="journal article" date="2023" name="Sci. Data">
        <title>Genome assembly of the Korean intertidal mud-creeper Batillaria attramentaria.</title>
        <authorList>
            <person name="Patra A.K."/>
            <person name="Ho P.T."/>
            <person name="Jun S."/>
            <person name="Lee S.J."/>
            <person name="Kim Y."/>
            <person name="Won Y.J."/>
        </authorList>
    </citation>
    <scope>NUCLEOTIDE SEQUENCE [LARGE SCALE GENOMIC DNA]</scope>
    <source>
        <strain evidence="2">Wonlab-2016</strain>
    </source>
</reference>
<comment type="caution">
    <text evidence="2">The sequence shown here is derived from an EMBL/GenBank/DDBJ whole genome shotgun (WGS) entry which is preliminary data.</text>
</comment>
<sequence>MSTFAPALARSQLATVILSCMRFRRVNHLTSPQAVKSELFTLASALASLSTNTFPKETALKSQFPKLDASPGTEEFQYSGEEPRRGKW</sequence>
<keyword evidence="3" id="KW-1185">Reference proteome</keyword>
<protein>
    <submittedName>
        <fullName evidence="2">Uncharacterized protein</fullName>
    </submittedName>
</protein>
<gene>
    <name evidence="2" type="ORF">BaRGS_00029979</name>
</gene>
<evidence type="ECO:0000313" key="2">
    <source>
        <dbReference type="EMBL" id="KAK7478768.1"/>
    </source>
</evidence>
<dbReference type="Proteomes" id="UP001519460">
    <property type="component" value="Unassembled WGS sequence"/>
</dbReference>
<evidence type="ECO:0000256" key="1">
    <source>
        <dbReference type="SAM" id="MobiDB-lite"/>
    </source>
</evidence>
<organism evidence="2 3">
    <name type="scientific">Batillaria attramentaria</name>
    <dbReference type="NCBI Taxonomy" id="370345"/>
    <lineage>
        <taxon>Eukaryota</taxon>
        <taxon>Metazoa</taxon>
        <taxon>Spiralia</taxon>
        <taxon>Lophotrochozoa</taxon>
        <taxon>Mollusca</taxon>
        <taxon>Gastropoda</taxon>
        <taxon>Caenogastropoda</taxon>
        <taxon>Sorbeoconcha</taxon>
        <taxon>Cerithioidea</taxon>
        <taxon>Batillariidae</taxon>
        <taxon>Batillaria</taxon>
    </lineage>
</organism>
<evidence type="ECO:0000313" key="3">
    <source>
        <dbReference type="Proteomes" id="UP001519460"/>
    </source>
</evidence>
<feature type="region of interest" description="Disordered" evidence="1">
    <location>
        <begin position="66"/>
        <end position="88"/>
    </location>
</feature>
<name>A0ABD0JW14_9CAEN</name>